<keyword evidence="6" id="KW-1185">Reference proteome</keyword>
<dbReference type="InterPro" id="IPR016162">
    <property type="entry name" value="Ald_DH_N"/>
</dbReference>
<sequence length="183" mass="20912">MPMNRLHQPLWSYSSSDLPPLQLMIRFYPTNHGPLAEEALFKQVQAYIESGKKSDKISLGTEKIDQYNGFFVRHTVFLETQEDAKVMKEEIFDMRLISTPSWMKTRWLQMRTTLIYTKDINRAMRIATKLEPGTVGVNCTSPTTAHDLTFGGYKSSGLGREGWTVSLNNFLETKSVLIKVDNA</sequence>
<dbReference type="GO" id="GO:0004029">
    <property type="term" value="F:aldehyde dehydrogenase (NAD+) activity"/>
    <property type="evidence" value="ECO:0007669"/>
    <property type="project" value="UniProtKB-EC"/>
</dbReference>
<dbReference type="Proteomes" id="UP001150942">
    <property type="component" value="Unassembled WGS sequence"/>
</dbReference>
<dbReference type="Gene3D" id="3.40.605.10">
    <property type="entry name" value="Aldehyde Dehydrogenase, Chain A, domain 1"/>
    <property type="match status" value="1"/>
</dbReference>
<evidence type="ECO:0000313" key="6">
    <source>
        <dbReference type="Proteomes" id="UP001150942"/>
    </source>
</evidence>
<accession>A0A9W9JAD3</accession>
<evidence type="ECO:0000256" key="2">
    <source>
        <dbReference type="ARBA" id="ARBA00024226"/>
    </source>
</evidence>
<proteinExistence type="inferred from homology"/>
<evidence type="ECO:0000313" key="5">
    <source>
        <dbReference type="EMBL" id="KAJ5193295.1"/>
    </source>
</evidence>
<comment type="similarity">
    <text evidence="1">Belongs to the aldehyde dehydrogenase family.</text>
</comment>
<dbReference type="EMBL" id="JAPQKQ010000006">
    <property type="protein sequence ID" value="KAJ5193295.1"/>
    <property type="molecule type" value="Genomic_DNA"/>
</dbReference>
<gene>
    <name evidence="5" type="ORF">N7449_009437</name>
</gene>
<dbReference type="Pfam" id="PF00171">
    <property type="entry name" value="Aldedh"/>
    <property type="match status" value="2"/>
</dbReference>
<dbReference type="InterPro" id="IPR016161">
    <property type="entry name" value="Ald_DH/histidinol_DH"/>
</dbReference>
<name>A0A9W9JAD3_9EURO</name>
<evidence type="ECO:0000256" key="3">
    <source>
        <dbReference type="ARBA" id="ARBA00049194"/>
    </source>
</evidence>
<dbReference type="InterPro" id="IPR015590">
    <property type="entry name" value="Aldehyde_DH_dom"/>
</dbReference>
<dbReference type="AlphaFoldDB" id="A0A9W9JAD3"/>
<comment type="caution">
    <text evidence="5">The sequence shown here is derived from an EMBL/GenBank/DDBJ whole genome shotgun (WGS) entry which is preliminary data.</text>
</comment>
<dbReference type="PANTHER" id="PTHR11699">
    <property type="entry name" value="ALDEHYDE DEHYDROGENASE-RELATED"/>
    <property type="match status" value="1"/>
</dbReference>
<feature type="domain" description="Aldehyde dehydrogenase" evidence="4">
    <location>
        <begin position="113"/>
        <end position="176"/>
    </location>
</feature>
<dbReference type="OrthoDB" id="310895at2759"/>
<reference evidence="5" key="1">
    <citation type="submission" date="2022-11" db="EMBL/GenBank/DDBJ databases">
        <authorList>
            <person name="Petersen C."/>
        </authorList>
    </citation>
    <scope>NUCLEOTIDE SEQUENCE</scope>
    <source>
        <strain evidence="5">IBT 20477</strain>
    </source>
</reference>
<evidence type="ECO:0000256" key="1">
    <source>
        <dbReference type="ARBA" id="ARBA00009986"/>
    </source>
</evidence>
<feature type="domain" description="Aldehyde dehydrogenase" evidence="4">
    <location>
        <begin position="30"/>
        <end position="92"/>
    </location>
</feature>
<reference evidence="5" key="2">
    <citation type="journal article" date="2023" name="IMA Fungus">
        <title>Comparative genomic study of the Penicillium genus elucidates a diverse pangenome and 15 lateral gene transfer events.</title>
        <authorList>
            <person name="Petersen C."/>
            <person name="Sorensen T."/>
            <person name="Nielsen M.R."/>
            <person name="Sondergaard T.E."/>
            <person name="Sorensen J.L."/>
            <person name="Fitzpatrick D.A."/>
            <person name="Frisvad J.C."/>
            <person name="Nielsen K.L."/>
        </authorList>
    </citation>
    <scope>NUCLEOTIDE SEQUENCE</scope>
    <source>
        <strain evidence="5">IBT 20477</strain>
    </source>
</reference>
<dbReference type="SUPFAM" id="SSF53720">
    <property type="entry name" value="ALDH-like"/>
    <property type="match status" value="1"/>
</dbReference>
<comment type="catalytic activity">
    <reaction evidence="3">
        <text>an aldehyde + NAD(+) + H2O = a carboxylate + NADH + 2 H(+)</text>
        <dbReference type="Rhea" id="RHEA:16185"/>
        <dbReference type="ChEBI" id="CHEBI:15377"/>
        <dbReference type="ChEBI" id="CHEBI:15378"/>
        <dbReference type="ChEBI" id="CHEBI:17478"/>
        <dbReference type="ChEBI" id="CHEBI:29067"/>
        <dbReference type="ChEBI" id="CHEBI:57540"/>
        <dbReference type="ChEBI" id="CHEBI:57945"/>
        <dbReference type="EC" id="1.2.1.3"/>
    </reaction>
</comment>
<organism evidence="5 6">
    <name type="scientific">Penicillium cf. viridicatum</name>
    <dbReference type="NCBI Taxonomy" id="2972119"/>
    <lineage>
        <taxon>Eukaryota</taxon>
        <taxon>Fungi</taxon>
        <taxon>Dikarya</taxon>
        <taxon>Ascomycota</taxon>
        <taxon>Pezizomycotina</taxon>
        <taxon>Eurotiomycetes</taxon>
        <taxon>Eurotiomycetidae</taxon>
        <taxon>Eurotiales</taxon>
        <taxon>Aspergillaceae</taxon>
        <taxon>Penicillium</taxon>
    </lineage>
</organism>
<evidence type="ECO:0000259" key="4">
    <source>
        <dbReference type="Pfam" id="PF00171"/>
    </source>
</evidence>
<dbReference type="Gene3D" id="3.40.309.10">
    <property type="entry name" value="Aldehyde Dehydrogenase, Chain A, domain 2"/>
    <property type="match status" value="2"/>
</dbReference>
<dbReference type="EC" id="1.2.1.3" evidence="2"/>
<dbReference type="InterPro" id="IPR016163">
    <property type="entry name" value="Ald_DH_C"/>
</dbReference>
<protein>
    <recommendedName>
        <fullName evidence="2">aldehyde dehydrogenase (NAD(+))</fullName>
        <ecNumber evidence="2">1.2.1.3</ecNumber>
    </recommendedName>
</protein>